<sequence>MNALRPAWSVLAVLSCVLSSTGALGAEAPWAVVLGQDAMAPALSTKLAALKKDRAFAWVKPAKGFPKVMAAKALPGLPAEQQFAVLGVCGTKEEAEGAVALVRPWAQDASVQQLTGTAALSCPTPNALKSPLKADAKAQATHPFPDAPGLVLTEHRLNPRTVMECKSSDLLLRVAQGPAVLAEVLMKGRCVGPCTPEAQAQAKERVLALQAQAKQGSTTAELLLKDSATSCMARDAHVKKVLTDLGMPMAVVAIGSPIVSQKKPDGVLMAPGCGKLVESPYLTEPGSGDLTLMEVVADQPGPEAWRRFNVSTAGQHMAHLAWNARKCEWEQDDAEPEGQDM</sequence>
<dbReference type="Proteomes" id="UP000268313">
    <property type="component" value="Unassembled WGS sequence"/>
</dbReference>
<evidence type="ECO:0000256" key="1">
    <source>
        <dbReference type="SAM" id="SignalP"/>
    </source>
</evidence>
<organism evidence="2 3">
    <name type="scientific">Corallococcus carmarthensis</name>
    <dbReference type="NCBI Taxonomy" id="2316728"/>
    <lineage>
        <taxon>Bacteria</taxon>
        <taxon>Pseudomonadati</taxon>
        <taxon>Myxococcota</taxon>
        <taxon>Myxococcia</taxon>
        <taxon>Myxococcales</taxon>
        <taxon>Cystobacterineae</taxon>
        <taxon>Myxococcaceae</taxon>
        <taxon>Corallococcus</taxon>
    </lineage>
</organism>
<accession>A0A3A8K5K9</accession>
<evidence type="ECO:0000313" key="2">
    <source>
        <dbReference type="EMBL" id="RKH03340.1"/>
    </source>
</evidence>
<protein>
    <submittedName>
        <fullName evidence="2">Uncharacterized protein</fullName>
    </submittedName>
</protein>
<proteinExistence type="predicted"/>
<name>A0A3A8K5K9_9BACT</name>
<reference evidence="3" key="1">
    <citation type="submission" date="2018-09" db="EMBL/GenBank/DDBJ databases">
        <authorList>
            <person name="Livingstone P.G."/>
            <person name="Whitworth D.E."/>
        </authorList>
    </citation>
    <scope>NUCLEOTIDE SEQUENCE [LARGE SCALE GENOMIC DNA]</scope>
    <source>
        <strain evidence="3">CA043D</strain>
    </source>
</reference>
<keyword evidence="3" id="KW-1185">Reference proteome</keyword>
<dbReference type="EMBL" id="RAWE01000042">
    <property type="protein sequence ID" value="RKH03340.1"/>
    <property type="molecule type" value="Genomic_DNA"/>
</dbReference>
<dbReference type="RefSeq" id="WP_120603097.1">
    <property type="nucleotide sequence ID" value="NZ_RAWE01000042.1"/>
</dbReference>
<feature type="chain" id="PRO_5017208638" evidence="1">
    <location>
        <begin position="26"/>
        <end position="341"/>
    </location>
</feature>
<feature type="signal peptide" evidence="1">
    <location>
        <begin position="1"/>
        <end position="25"/>
    </location>
</feature>
<dbReference type="OrthoDB" id="5492199at2"/>
<dbReference type="AlphaFoldDB" id="A0A3A8K5K9"/>
<dbReference type="PROSITE" id="PS51257">
    <property type="entry name" value="PROKAR_LIPOPROTEIN"/>
    <property type="match status" value="1"/>
</dbReference>
<keyword evidence="1" id="KW-0732">Signal</keyword>
<gene>
    <name evidence="2" type="ORF">D7X32_14330</name>
</gene>
<evidence type="ECO:0000313" key="3">
    <source>
        <dbReference type="Proteomes" id="UP000268313"/>
    </source>
</evidence>
<comment type="caution">
    <text evidence="2">The sequence shown here is derived from an EMBL/GenBank/DDBJ whole genome shotgun (WGS) entry which is preliminary data.</text>
</comment>